<accession>A0A2T0X8M5</accession>
<sequence>MDTLSWPAAATRFLALRLPEGAPLRESLQEAFDAQPEEGGFLAAAVGSLVHARLRPAGLTEPRDIIGDLEIMTLSGTFSADGPHLHLAVANADGRMTGGHLLDGSVVRTTAEVVIALAGGVRFTRPEDPGTGLRELAFE</sequence>
<protein>
    <recommendedName>
        <fullName evidence="1">PPC domain-containing protein</fullName>
    </recommendedName>
</protein>
<dbReference type="PANTHER" id="PTHR34988:SF1">
    <property type="entry name" value="DNA-BINDING PROTEIN"/>
    <property type="match status" value="1"/>
</dbReference>
<organism evidence="2 3">
    <name type="scientific">Hasllibacter halocynthiae</name>
    <dbReference type="NCBI Taxonomy" id="595589"/>
    <lineage>
        <taxon>Bacteria</taxon>
        <taxon>Pseudomonadati</taxon>
        <taxon>Pseudomonadota</taxon>
        <taxon>Alphaproteobacteria</taxon>
        <taxon>Rhodobacterales</taxon>
        <taxon>Roseobacteraceae</taxon>
        <taxon>Hasllibacter</taxon>
    </lineage>
</organism>
<dbReference type="SUPFAM" id="SSF117856">
    <property type="entry name" value="AF0104/ALDC/Ptd012-like"/>
    <property type="match status" value="1"/>
</dbReference>
<dbReference type="InterPro" id="IPR005175">
    <property type="entry name" value="PPC_dom"/>
</dbReference>
<dbReference type="RefSeq" id="WP_106159694.1">
    <property type="nucleotide sequence ID" value="NZ_PVTT01000001.1"/>
</dbReference>
<reference evidence="2 3" key="1">
    <citation type="submission" date="2018-03" db="EMBL/GenBank/DDBJ databases">
        <title>Genomic Encyclopedia of Archaeal and Bacterial Type Strains, Phase II (KMG-II): from individual species to whole genera.</title>
        <authorList>
            <person name="Goeker M."/>
        </authorList>
    </citation>
    <scope>NUCLEOTIDE SEQUENCE [LARGE SCALE GENOMIC DNA]</scope>
    <source>
        <strain evidence="2 3">DSM 29318</strain>
    </source>
</reference>
<comment type="caution">
    <text evidence="2">The sequence shown here is derived from an EMBL/GenBank/DDBJ whole genome shotgun (WGS) entry which is preliminary data.</text>
</comment>
<evidence type="ECO:0000313" key="3">
    <source>
        <dbReference type="Proteomes" id="UP000238801"/>
    </source>
</evidence>
<dbReference type="Pfam" id="PF03479">
    <property type="entry name" value="PCC"/>
    <property type="match status" value="1"/>
</dbReference>
<name>A0A2T0X8M5_9RHOB</name>
<dbReference type="PANTHER" id="PTHR34988">
    <property type="entry name" value="PROTEIN, PUTATIVE-RELATED"/>
    <property type="match status" value="1"/>
</dbReference>
<evidence type="ECO:0000259" key="1">
    <source>
        <dbReference type="PROSITE" id="PS51742"/>
    </source>
</evidence>
<evidence type="ECO:0000313" key="2">
    <source>
        <dbReference type="EMBL" id="PRY95302.1"/>
    </source>
</evidence>
<feature type="domain" description="PPC" evidence="1">
    <location>
        <begin position="8"/>
        <end position="139"/>
    </location>
</feature>
<gene>
    <name evidence="2" type="ORF">BCF33_0920</name>
</gene>
<dbReference type="CDD" id="cd11378">
    <property type="entry name" value="DUF296"/>
    <property type="match status" value="1"/>
</dbReference>
<dbReference type="AlphaFoldDB" id="A0A2T0X8M5"/>
<dbReference type="EMBL" id="PVTT01000001">
    <property type="protein sequence ID" value="PRY95302.1"/>
    <property type="molecule type" value="Genomic_DNA"/>
</dbReference>
<dbReference type="OrthoDB" id="552202at2"/>
<proteinExistence type="predicted"/>
<dbReference type="PROSITE" id="PS51742">
    <property type="entry name" value="PPC"/>
    <property type="match status" value="1"/>
</dbReference>
<dbReference type="Proteomes" id="UP000238801">
    <property type="component" value="Unassembled WGS sequence"/>
</dbReference>
<dbReference type="Gene3D" id="3.30.1330.80">
    <property type="entry name" value="Hypothetical protein, similar to alpha- acetolactate decarboxylase, domain 2"/>
    <property type="match status" value="1"/>
</dbReference>
<keyword evidence="3" id="KW-1185">Reference proteome</keyword>